<dbReference type="eggNOG" id="arCOG04973">
    <property type="taxonomic scope" value="Archaea"/>
</dbReference>
<dbReference type="Proteomes" id="UP000006565">
    <property type="component" value="Chromosome"/>
</dbReference>
<dbReference type="AlphaFoldDB" id="E1REJ2"/>
<organism evidence="1 2">
    <name type="scientific">Methanolacinia petrolearia (strain DSM 11571 / OCM 486 / SEBR 4847)</name>
    <name type="common">Methanoplanus petrolearius</name>
    <dbReference type="NCBI Taxonomy" id="679926"/>
    <lineage>
        <taxon>Archaea</taxon>
        <taxon>Methanobacteriati</taxon>
        <taxon>Methanobacteriota</taxon>
        <taxon>Stenosarchaea group</taxon>
        <taxon>Methanomicrobia</taxon>
        <taxon>Methanomicrobiales</taxon>
        <taxon>Methanomicrobiaceae</taxon>
        <taxon>Methanolacinia</taxon>
    </lineage>
</organism>
<dbReference type="HOGENOM" id="CLU_978633_0_0_2"/>
<dbReference type="OrthoDB" id="52943at2157"/>
<proteinExistence type="predicted"/>
<gene>
    <name evidence="1" type="ordered locus">Mpet_2491</name>
</gene>
<evidence type="ECO:0000313" key="2">
    <source>
        <dbReference type="Proteomes" id="UP000006565"/>
    </source>
</evidence>
<dbReference type="InterPro" id="IPR056131">
    <property type="entry name" value="DUF7714"/>
</dbReference>
<accession>E1REJ2</accession>
<protein>
    <submittedName>
        <fullName evidence="1">Uncharacterized protein</fullName>
    </submittedName>
</protein>
<dbReference type="RefSeq" id="WP_013330408.1">
    <property type="nucleotide sequence ID" value="NC_014507.1"/>
</dbReference>
<reference evidence="1 2" key="1">
    <citation type="journal article" date="2010" name="Stand. Genomic Sci.">
        <title>Complete genome sequence of Methanoplanus petrolearius type strain (SEBR 4847).</title>
        <authorList>
            <person name="Brambilla E."/>
            <person name="Djao O.D."/>
            <person name="Daligault H."/>
            <person name="Lapidus A."/>
            <person name="Lucas S."/>
            <person name="Hammon N."/>
            <person name="Nolan M."/>
            <person name="Tice H."/>
            <person name="Cheng J.F."/>
            <person name="Han C."/>
            <person name="Tapia R."/>
            <person name="Goodwin L."/>
            <person name="Pitluck S."/>
            <person name="Liolios K."/>
            <person name="Ivanova N."/>
            <person name="Mavromatis K."/>
            <person name="Mikhailova N."/>
            <person name="Pati A."/>
            <person name="Chen A."/>
            <person name="Palaniappan K."/>
            <person name="Land M."/>
            <person name="Hauser L."/>
            <person name="Chang Y.J."/>
            <person name="Jeffries C.D."/>
            <person name="Rohde M."/>
            <person name="Spring S."/>
            <person name="Sikorski J."/>
            <person name="Goker M."/>
            <person name="Woyke T."/>
            <person name="Bristow J."/>
            <person name="Eisen J.A."/>
            <person name="Markowitz V."/>
            <person name="Hugenholtz P."/>
            <person name="Kyrpides N.C."/>
            <person name="Klenk H.P."/>
        </authorList>
    </citation>
    <scope>NUCLEOTIDE SEQUENCE [LARGE SCALE GENOMIC DNA]</scope>
    <source>
        <strain evidence="2">DSM 11571 / OCM 486 / SEBR 4847</strain>
    </source>
</reference>
<dbReference type="EMBL" id="CP002117">
    <property type="protein sequence ID" value="ADN37235.1"/>
    <property type="molecule type" value="Genomic_DNA"/>
</dbReference>
<dbReference type="Pfam" id="PF24830">
    <property type="entry name" value="DUF7714"/>
    <property type="match status" value="1"/>
</dbReference>
<dbReference type="GeneID" id="9744984"/>
<dbReference type="KEGG" id="mpi:Mpet_2491"/>
<evidence type="ECO:0000313" key="1">
    <source>
        <dbReference type="EMBL" id="ADN37235.1"/>
    </source>
</evidence>
<name>E1REJ2_METP4</name>
<dbReference type="STRING" id="679926.Mpet_2491"/>
<sequence length="268" mass="29609">MIFPRHCKEVGYASGMPLGKKVYFLSRYLIVETDGGYEIGEVRFVPGGTGLMRDVEEYVCLADAADTTVWPDKVILHNRADLIKKAASTGKKAVIFRGIDEHMSFVIDPDPSALLEVHLYDAKPPVAVLSETAKKLEAAGLFGQEEIEFVHHIIDIEKIEAEVYPCRAGGFEKTLDNDRPEQGERIAGCLTARQFLAEEYGEGFDVINTCPADRAEEEPFVARCCRSERAGKVDGKAGWIVHWGASPKDIADAIFAVVAAYREKEANK</sequence>
<keyword evidence="2" id="KW-1185">Reference proteome</keyword>